<dbReference type="Proteomes" id="UP000002979">
    <property type="component" value="Unassembled WGS sequence"/>
</dbReference>
<accession>A4EB92</accession>
<reference evidence="1 2" key="2">
    <citation type="submission" date="2007-04" db="EMBL/GenBank/DDBJ databases">
        <authorList>
            <person name="Fulton L."/>
            <person name="Clifton S."/>
            <person name="Fulton B."/>
            <person name="Xu J."/>
            <person name="Minx P."/>
            <person name="Mardis E.R."/>
            <person name="Wilson R.K."/>
        </authorList>
    </citation>
    <scope>NUCLEOTIDE SEQUENCE [LARGE SCALE GENOMIC DNA]</scope>
    <source>
        <strain evidence="2">ATCC 25986 / DSM 3979 / JCM 10188 / KCTC 3647 / NCTC 11838 / VPI 1003</strain>
    </source>
</reference>
<reference evidence="1 2" key="1">
    <citation type="submission" date="2007-01" db="EMBL/GenBank/DDBJ databases">
        <title>Draft genome sequence of Collinsella aerofaciens (ATCC 25986).</title>
        <authorList>
            <person name="Sudarsanam P."/>
            <person name="Ley R."/>
            <person name="Guruge J."/>
            <person name="Turnbaugh P.J."/>
            <person name="Mahowald M."/>
            <person name="Liep D."/>
            <person name="Gordon J."/>
        </authorList>
    </citation>
    <scope>NUCLEOTIDE SEQUENCE [LARGE SCALE GENOMIC DNA]</scope>
    <source>
        <strain evidence="2">ATCC 25986 / DSM 3979 / JCM 10188 / KCTC 3647 / NCTC 11838 / VPI 1003</strain>
    </source>
</reference>
<comment type="caution">
    <text evidence="1">The sequence shown here is derived from an EMBL/GenBank/DDBJ whole genome shotgun (WGS) entry which is preliminary data.</text>
</comment>
<proteinExistence type="predicted"/>
<dbReference type="AlphaFoldDB" id="A4EB92"/>
<organism evidence="1 2">
    <name type="scientific">Collinsella aerofaciens (strain ATCC 25986 / DSM 3979 / JCM 10188 / KCTC 3647 / NCTC 11838 / VPI 1003)</name>
    <dbReference type="NCBI Taxonomy" id="411903"/>
    <lineage>
        <taxon>Bacteria</taxon>
        <taxon>Bacillati</taxon>
        <taxon>Actinomycetota</taxon>
        <taxon>Coriobacteriia</taxon>
        <taxon>Coriobacteriales</taxon>
        <taxon>Coriobacteriaceae</taxon>
        <taxon>Collinsella</taxon>
    </lineage>
</organism>
<sequence length="138" mass="14832">MHFYGLSAEKDRRRGGGASGHVKIEFYCLLSGDGLIDRSAREAVMQALAGNPRQLDDLADRVDQLGAVSKVALVVEGLAILNTPIAIGVRDVVLVIVDRHESARLGTQQLQKSFEVGLDDISSLEHDVTSWPGATTAH</sequence>
<evidence type="ECO:0000313" key="2">
    <source>
        <dbReference type="Proteomes" id="UP000002979"/>
    </source>
</evidence>
<protein>
    <submittedName>
        <fullName evidence="1">Uncharacterized protein</fullName>
    </submittedName>
</protein>
<gene>
    <name evidence="1" type="ORF">COLAER_01709</name>
</gene>
<evidence type="ECO:0000313" key="1">
    <source>
        <dbReference type="EMBL" id="EBA39097.1"/>
    </source>
</evidence>
<name>A4EB92_COLAA</name>
<dbReference type="EMBL" id="AAVN02000007">
    <property type="protein sequence ID" value="EBA39097.1"/>
    <property type="molecule type" value="Genomic_DNA"/>
</dbReference>